<dbReference type="AlphaFoldDB" id="A0A7K3LIH5"/>
<comment type="subcellular location">
    <subcellularLocation>
        <location evidence="1">Cell membrane</location>
        <topology evidence="1">Single-pass membrane protein</topology>
    </subcellularLocation>
</comment>
<evidence type="ECO:0000256" key="3">
    <source>
        <dbReference type="ARBA" id="ARBA00022475"/>
    </source>
</evidence>
<evidence type="ECO:0000256" key="8">
    <source>
        <dbReference type="ARBA" id="ARBA00022989"/>
    </source>
</evidence>
<protein>
    <submittedName>
        <fullName evidence="11">Type VII secretion protein EccB</fullName>
    </submittedName>
</protein>
<dbReference type="PANTHER" id="PTHR40765:SF2">
    <property type="entry name" value="ESX-2 SECRETION SYSTEM ATPASE ECCB2"/>
    <property type="match status" value="1"/>
</dbReference>
<evidence type="ECO:0000313" key="11">
    <source>
        <dbReference type="EMBL" id="NDK88069.1"/>
    </source>
</evidence>
<comment type="similarity">
    <text evidence="2">Belongs to the EccB family.</text>
</comment>
<dbReference type="GO" id="GO:0005524">
    <property type="term" value="F:ATP binding"/>
    <property type="evidence" value="ECO:0007669"/>
    <property type="project" value="UniProtKB-KW"/>
</dbReference>
<accession>A0A7K3LIH5</accession>
<evidence type="ECO:0000256" key="4">
    <source>
        <dbReference type="ARBA" id="ARBA00022692"/>
    </source>
</evidence>
<dbReference type="NCBIfam" id="TIGR03919">
    <property type="entry name" value="T7SS_EccB"/>
    <property type="match status" value="1"/>
</dbReference>
<reference evidence="11 12" key="1">
    <citation type="submission" date="2020-01" db="EMBL/GenBank/DDBJ databases">
        <title>Investigation of new actinobacteria for the biodesulphurisation of diesel fuel.</title>
        <authorList>
            <person name="Athi Narayanan S.M."/>
        </authorList>
    </citation>
    <scope>NUCLEOTIDE SEQUENCE [LARGE SCALE GENOMIC DNA]</scope>
    <source>
        <strain evidence="11 12">213E</strain>
    </source>
</reference>
<name>A0A7K3LIH5_9ACTN</name>
<evidence type="ECO:0000256" key="9">
    <source>
        <dbReference type="ARBA" id="ARBA00023136"/>
    </source>
</evidence>
<dbReference type="InterPro" id="IPR044857">
    <property type="entry name" value="T7SS_EccB_R1"/>
</dbReference>
<dbReference type="Gene3D" id="2.40.50.910">
    <property type="entry name" value="Type VII secretion system EccB, repeat 3 domain"/>
    <property type="match status" value="1"/>
</dbReference>
<organism evidence="11 12">
    <name type="scientific">Gordonia desulfuricans</name>
    <dbReference type="NCBI Taxonomy" id="89051"/>
    <lineage>
        <taxon>Bacteria</taxon>
        <taxon>Bacillati</taxon>
        <taxon>Actinomycetota</taxon>
        <taxon>Actinomycetes</taxon>
        <taxon>Mycobacteriales</taxon>
        <taxon>Gordoniaceae</taxon>
        <taxon>Gordonia</taxon>
    </lineage>
</organism>
<gene>
    <name evidence="11" type="primary">eccB</name>
    <name evidence="11" type="ORF">GYA93_00510</name>
</gene>
<evidence type="ECO:0000256" key="1">
    <source>
        <dbReference type="ARBA" id="ARBA00004162"/>
    </source>
</evidence>
<feature type="transmembrane region" description="Helical" evidence="10">
    <location>
        <begin position="41"/>
        <end position="64"/>
    </location>
</feature>
<evidence type="ECO:0000256" key="5">
    <source>
        <dbReference type="ARBA" id="ARBA00022741"/>
    </source>
</evidence>
<proteinExistence type="inferred from homology"/>
<dbReference type="Proteomes" id="UP000466307">
    <property type="component" value="Unassembled WGS sequence"/>
</dbReference>
<keyword evidence="3" id="KW-1003">Cell membrane</keyword>
<keyword evidence="5" id="KW-0547">Nucleotide-binding</keyword>
<evidence type="ECO:0000313" key="12">
    <source>
        <dbReference type="Proteomes" id="UP000466307"/>
    </source>
</evidence>
<dbReference type="InterPro" id="IPR007795">
    <property type="entry name" value="T7SS_EccB"/>
</dbReference>
<dbReference type="Pfam" id="PF05108">
    <property type="entry name" value="T7SS_ESX1_EccB"/>
    <property type="match status" value="1"/>
</dbReference>
<keyword evidence="7" id="KW-0067">ATP-binding</keyword>
<dbReference type="InterPro" id="IPR042485">
    <property type="entry name" value="T7SS_EccB_R3"/>
</dbReference>
<evidence type="ECO:0000256" key="7">
    <source>
        <dbReference type="ARBA" id="ARBA00022840"/>
    </source>
</evidence>
<dbReference type="PANTHER" id="PTHR40765">
    <property type="entry name" value="ESX-2 SECRETION SYSTEM ATPASE ECCB2"/>
    <property type="match status" value="1"/>
</dbReference>
<evidence type="ECO:0000256" key="6">
    <source>
        <dbReference type="ARBA" id="ARBA00022801"/>
    </source>
</evidence>
<dbReference type="GO" id="GO:0016787">
    <property type="term" value="F:hydrolase activity"/>
    <property type="evidence" value="ECO:0007669"/>
    <property type="project" value="UniProtKB-KW"/>
</dbReference>
<keyword evidence="12" id="KW-1185">Reference proteome</keyword>
<dbReference type="GO" id="GO:0005576">
    <property type="term" value="C:extracellular region"/>
    <property type="evidence" value="ECO:0007669"/>
    <property type="project" value="TreeGrafter"/>
</dbReference>
<keyword evidence="4 10" id="KW-0812">Transmembrane</keyword>
<evidence type="ECO:0000256" key="2">
    <source>
        <dbReference type="ARBA" id="ARBA00008149"/>
    </source>
</evidence>
<dbReference type="GO" id="GO:0005886">
    <property type="term" value="C:plasma membrane"/>
    <property type="evidence" value="ECO:0007669"/>
    <property type="project" value="UniProtKB-SubCell"/>
</dbReference>
<dbReference type="EMBL" id="JAADZU010000001">
    <property type="protein sequence ID" value="NDK88069.1"/>
    <property type="molecule type" value="Genomic_DNA"/>
</dbReference>
<evidence type="ECO:0000256" key="10">
    <source>
        <dbReference type="SAM" id="Phobius"/>
    </source>
</evidence>
<comment type="caution">
    <text evidence="11">The sequence shown here is derived from an EMBL/GenBank/DDBJ whole genome shotgun (WGS) entry which is preliminary data.</text>
</comment>
<keyword evidence="9 10" id="KW-0472">Membrane</keyword>
<dbReference type="RefSeq" id="WP_053778675.1">
    <property type="nucleotide sequence ID" value="NZ_JAADZU010000001.1"/>
</dbReference>
<keyword evidence="8 10" id="KW-1133">Transmembrane helix</keyword>
<dbReference type="Gene3D" id="3.30.2390.20">
    <property type="entry name" value="Type VII secretion system EccB, repeat 1 domain"/>
    <property type="match status" value="1"/>
</dbReference>
<keyword evidence="6" id="KW-0378">Hydrolase</keyword>
<sequence>MARQLTTRAQVNGYRFLLRRLEHALVRRDVRMLHDPMRGQARGLMIGAVLAVLVLAGCGIWGLVRPQGSVGDSTILVGKGSGGLYVLLDGTLHPAMNLASARLVTGTAAQPNSVSDAKLAKYPRGPLLGIPGAPGALPGSAHPGQSVWTVCDRSAGDAAAAPVELTVIGERPETGDPIAEAGPDDAVLVTDGAATFLVYTVPRGQHRTPVRAEVDTDDVAVMRALGLEDHRARAISRGLLNTFPEVDPLAVPVIDRVGTPSALPVPGVRVGSVIRTVGIDDATTFFVVLPDGVQEVGEVAAEMLRLAGRDDAERVVTVAPADLTSVPRTQALPVGEFPAHPPHLVGSGESSTVCSVWSRTGGGDLSGARPPAETALLVGTGLPLAPGARPVRVSAADGAGPGVDQVYLRPGSGEYLQVTGDEAESARAESLFYLSDSGVRFGIPDTGTAQVLGLGDSPHAAPWSVVSLLVAGPTLSRHAALVSHDGIGADPDGQMIAPPDE</sequence>